<dbReference type="OrthoDB" id="8584274at2"/>
<accession>A0A4Q7RSV8</accession>
<proteinExistence type="predicted"/>
<evidence type="ECO:0000313" key="3">
    <source>
        <dbReference type="Proteomes" id="UP000291078"/>
    </source>
</evidence>
<gene>
    <name evidence="2" type="ORF">EV147_3419</name>
</gene>
<feature type="domain" description="DUF4123" evidence="1">
    <location>
        <begin position="47"/>
        <end position="142"/>
    </location>
</feature>
<sequence length="292" mass="32987">MTMHLPPDTPDIFDIPAFPAVRFAVINAAQVSPKYWSDLPSQRIVPEAFRDQSELFPILVDLDELDETQRATVLHREAVCAETSDKPYQMALLDAPGTSTSVVTHLSRRMVVRQEKGQDDILRIHDPLVFRHLRWLLSTDQLDSLLGPIDTWHWREPGGIWHSHSRDADQPSIRPLRLTPVQWSSLLRMADLQLAIRTLARVDANHAYRIETARQLDRLLADAQSIKGLDDRQDHIVLALQALRFGRSIHQHPALVQRLAMACGGTTTYVSACADLDDTHLQAFASDLEPAQ</sequence>
<evidence type="ECO:0000259" key="1">
    <source>
        <dbReference type="Pfam" id="PF13503"/>
    </source>
</evidence>
<dbReference type="AlphaFoldDB" id="A0A4Q7RSV8"/>
<dbReference type="Pfam" id="PF13503">
    <property type="entry name" value="DUF4123"/>
    <property type="match status" value="1"/>
</dbReference>
<protein>
    <submittedName>
        <fullName evidence="2">Uncharacterized protein DUF4123</fullName>
    </submittedName>
</protein>
<keyword evidence="3" id="KW-1185">Reference proteome</keyword>
<organism evidence="2 3">
    <name type="scientific">Cupriavidus agavae</name>
    <dbReference type="NCBI Taxonomy" id="1001822"/>
    <lineage>
        <taxon>Bacteria</taxon>
        <taxon>Pseudomonadati</taxon>
        <taxon>Pseudomonadota</taxon>
        <taxon>Betaproteobacteria</taxon>
        <taxon>Burkholderiales</taxon>
        <taxon>Burkholderiaceae</taxon>
        <taxon>Cupriavidus</taxon>
    </lineage>
</organism>
<dbReference type="InterPro" id="IPR025391">
    <property type="entry name" value="DUF4123"/>
</dbReference>
<dbReference type="RefSeq" id="WP_130392376.1">
    <property type="nucleotide sequence ID" value="NZ_SGXM01000004.1"/>
</dbReference>
<reference evidence="2 3" key="1">
    <citation type="journal article" date="2015" name="Stand. Genomic Sci.">
        <title>Genomic Encyclopedia of Bacterial and Archaeal Type Strains, Phase III: the genomes of soil and plant-associated and newly described type strains.</title>
        <authorList>
            <person name="Whitman W.B."/>
            <person name="Woyke T."/>
            <person name="Klenk H.P."/>
            <person name="Zhou Y."/>
            <person name="Lilburn T.G."/>
            <person name="Beck B.J."/>
            <person name="De Vos P."/>
            <person name="Vandamme P."/>
            <person name="Eisen J.A."/>
            <person name="Garrity G."/>
            <person name="Hugenholtz P."/>
            <person name="Kyrpides N.C."/>
        </authorList>
    </citation>
    <scope>NUCLEOTIDE SEQUENCE [LARGE SCALE GENOMIC DNA]</scope>
    <source>
        <strain evidence="2 3">ASC-9842</strain>
    </source>
</reference>
<evidence type="ECO:0000313" key="2">
    <source>
        <dbReference type="EMBL" id="RZT36755.1"/>
    </source>
</evidence>
<dbReference type="EMBL" id="SGXM01000004">
    <property type="protein sequence ID" value="RZT36755.1"/>
    <property type="molecule type" value="Genomic_DNA"/>
</dbReference>
<comment type="caution">
    <text evidence="2">The sequence shown here is derived from an EMBL/GenBank/DDBJ whole genome shotgun (WGS) entry which is preliminary data.</text>
</comment>
<name>A0A4Q7RSV8_9BURK</name>
<dbReference type="Proteomes" id="UP000291078">
    <property type="component" value="Unassembled WGS sequence"/>
</dbReference>